<comment type="caution">
    <text evidence="2">The sequence shown here is derived from an EMBL/GenBank/DDBJ whole genome shotgun (WGS) entry which is preliminary data.</text>
</comment>
<dbReference type="InterPro" id="IPR027417">
    <property type="entry name" value="P-loop_NTPase"/>
</dbReference>
<dbReference type="GO" id="GO:0016887">
    <property type="term" value="F:ATP hydrolysis activity"/>
    <property type="evidence" value="ECO:0007669"/>
    <property type="project" value="InterPro"/>
</dbReference>
<sequence>MVGRSATEGEYLVTIDIGFWVRDYRGFKKNGAGFEVVKFVNVIVGKNNIGKSSIIEAVQHVFRDRGTNFPISESVVMMGCFTEEQLKSHFAYQMGGGDLNGNHWTDNGASLVDAKISWKENAGSVEVLDAERHGRELIAGEKSRLANVVASAKKPYQHVRLDADRDLVKEPHSNDLNLRNNGVGATNIIQNYINRSDLNRDLIQVKLLTALNDIFTPDAAFTEIVVQFHSNENQWEVYLGEEGKGLVPLSASGSGLKTIFLALLNLLVRPDFDRKNIDSYVFSFEELENNLHPSLQRNLFSFLLNYARASNCHIFLTTHSQVAIDYFYNEPDAQILHVKKNDGEVSGVLLDDLSHGYSVLDDLGAKASDILQANGIIWVEGPSDRIYLNKLIEIWGGGVYKEGHHYQYIYYGGSVLAHVNAKTDEAELGEAVSAVKINRNFIFVCDSDRRTNKGKLKSRVTDLLAAVSVGRGHVWVTRCKEIENYIPKESFELVHGIRGLPQIGEYDYIQAYLNKHKLSKATEFTNKHHWAVKYCEFFSKENLSFRPELAEEMPKIIETLMVWNS</sequence>
<dbReference type="EMBL" id="QJRG01000049">
    <property type="protein sequence ID" value="RWU18083.1"/>
    <property type="molecule type" value="Genomic_DNA"/>
</dbReference>
<proteinExistence type="predicted"/>
<dbReference type="PANTHER" id="PTHR43581:SF4">
    <property type="entry name" value="ATP_GTP PHOSPHATASE"/>
    <property type="match status" value="1"/>
</dbReference>
<evidence type="ECO:0000259" key="1">
    <source>
        <dbReference type="Pfam" id="PF13304"/>
    </source>
</evidence>
<dbReference type="GO" id="GO:0005524">
    <property type="term" value="F:ATP binding"/>
    <property type="evidence" value="ECO:0007669"/>
    <property type="project" value="InterPro"/>
</dbReference>
<dbReference type="InterPro" id="IPR003959">
    <property type="entry name" value="ATPase_AAA_core"/>
</dbReference>
<evidence type="ECO:0000313" key="2">
    <source>
        <dbReference type="EMBL" id="RWU18083.1"/>
    </source>
</evidence>
<evidence type="ECO:0000313" key="3">
    <source>
        <dbReference type="Proteomes" id="UP000288983"/>
    </source>
</evidence>
<dbReference type="Pfam" id="PF13304">
    <property type="entry name" value="AAA_21"/>
    <property type="match status" value="1"/>
</dbReference>
<dbReference type="SUPFAM" id="SSF52540">
    <property type="entry name" value="P-loop containing nucleoside triphosphate hydrolases"/>
    <property type="match status" value="1"/>
</dbReference>
<name>A0A443ZHC3_9PSED</name>
<dbReference type="AlphaFoldDB" id="A0A443ZHC3"/>
<dbReference type="Gene3D" id="3.40.50.300">
    <property type="entry name" value="P-loop containing nucleotide triphosphate hydrolases"/>
    <property type="match status" value="1"/>
</dbReference>
<reference evidence="2 3" key="1">
    <citation type="submission" date="2018-06" db="EMBL/GenBank/DDBJ databases">
        <title>Bacteria isolated from soil of Wuhan.</title>
        <authorList>
            <person name="Wei X."/>
            <person name="Chunhua H."/>
        </authorList>
    </citation>
    <scope>NUCLEOTIDE SEQUENCE [LARGE SCALE GENOMIC DNA]</scope>
    <source>
        <strain evidence="3">xwS2</strain>
    </source>
</reference>
<dbReference type="OrthoDB" id="3322489at2"/>
<protein>
    <recommendedName>
        <fullName evidence="1">ATPase AAA-type core domain-containing protein</fullName>
    </recommendedName>
</protein>
<gene>
    <name evidence="2" type="ORF">DM813_25815</name>
</gene>
<dbReference type="Proteomes" id="UP000288983">
    <property type="component" value="Unassembled WGS sequence"/>
</dbReference>
<organism evidence="2 3">
    <name type="scientific">Pseudomonas alkylphenolica</name>
    <dbReference type="NCBI Taxonomy" id="237609"/>
    <lineage>
        <taxon>Bacteria</taxon>
        <taxon>Pseudomonadati</taxon>
        <taxon>Pseudomonadota</taxon>
        <taxon>Gammaproteobacteria</taxon>
        <taxon>Pseudomonadales</taxon>
        <taxon>Pseudomonadaceae</taxon>
        <taxon>Pseudomonas</taxon>
    </lineage>
</organism>
<accession>A0A443ZHC3</accession>
<dbReference type="InterPro" id="IPR051396">
    <property type="entry name" value="Bact_Antivir_Def_Nuclease"/>
</dbReference>
<feature type="domain" description="ATPase AAA-type core" evidence="1">
    <location>
        <begin position="40"/>
        <end position="325"/>
    </location>
</feature>
<dbReference type="PANTHER" id="PTHR43581">
    <property type="entry name" value="ATP/GTP PHOSPHATASE"/>
    <property type="match status" value="1"/>
</dbReference>